<sequence length="583" mass="65971">MAGSKAPKLAVACFHRSPATPDLQIPPRSSPSPRSEKTLSSACKRSTFSLSFRAYFSRSTAKVQPRTSDVIELLRRVEDLQERESLLRTQLLEQKILKETVTIVPCLENEVDRCKQRIRILEAENWATMEEAENLRLRLAREEEEGRRKEKRVLELENEVEVLRRTVEQIGGSGRPKQTRLAGRAGVTEDRAYSPRLLPLIAGFNRCPMATKMEIEGSERKKVEEDEQKHQRCYNRSEEDLKPRSPRILRPPPKPSSTFSSSSSTESREEVSGVTVRPPPPPPPPPPMPAKRGKGAAPARVKRVPEVVELYQSIVRRGSKPDSHSSGASENGGSAASVTPNTKDMIGEIMNRSAHLLAVTSSPKIKTEVETQGEFIRELIKEVEKAEMRTIDDVVAFVEWLDEELSFLVDERAVLKHFDWPERKADALREAAFGYRDLKKLEAEAATFADDPLRPCAAALKKMQTLFEKLENAVFNLARARDGSMEIYRSLKIPWQWMLDDGIACQIKLASVKLAMKYMKRISLVLENAGSLLDEEELLLQGVRFAFRVHQFAGGFDHETMQAFKKLEVKARFLHNCSQRCRS</sequence>
<dbReference type="EMBL" id="KZ451989">
    <property type="protein sequence ID" value="PKA53760.1"/>
    <property type="molecule type" value="Genomic_DNA"/>
</dbReference>
<feature type="compositionally biased region" description="Basic and acidic residues" evidence="3">
    <location>
        <begin position="215"/>
        <end position="243"/>
    </location>
</feature>
<reference evidence="4 5" key="1">
    <citation type="journal article" date="2017" name="Nature">
        <title>The Apostasia genome and the evolution of orchids.</title>
        <authorList>
            <person name="Zhang G.Q."/>
            <person name="Liu K.W."/>
            <person name="Li Z."/>
            <person name="Lohaus R."/>
            <person name="Hsiao Y.Y."/>
            <person name="Niu S.C."/>
            <person name="Wang J.Y."/>
            <person name="Lin Y.C."/>
            <person name="Xu Q."/>
            <person name="Chen L.J."/>
            <person name="Yoshida K."/>
            <person name="Fujiwara S."/>
            <person name="Wang Z.W."/>
            <person name="Zhang Y.Q."/>
            <person name="Mitsuda N."/>
            <person name="Wang M."/>
            <person name="Liu G.H."/>
            <person name="Pecoraro L."/>
            <person name="Huang H.X."/>
            <person name="Xiao X.J."/>
            <person name="Lin M."/>
            <person name="Wu X.Y."/>
            <person name="Wu W.L."/>
            <person name="Chen Y.Y."/>
            <person name="Chang S.B."/>
            <person name="Sakamoto S."/>
            <person name="Ohme-Takagi M."/>
            <person name="Yagi M."/>
            <person name="Zeng S.J."/>
            <person name="Shen C.Y."/>
            <person name="Yeh C.M."/>
            <person name="Luo Y.B."/>
            <person name="Tsai W.C."/>
            <person name="Van de Peer Y."/>
            <person name="Liu Z.J."/>
        </authorList>
    </citation>
    <scope>NUCLEOTIDE SEQUENCE [LARGE SCALE GENOMIC DNA]</scope>
    <source>
        <strain evidence="5">cv. Shenzhen</strain>
        <tissue evidence="4">Stem</tissue>
    </source>
</reference>
<feature type="region of interest" description="Disordered" evidence="3">
    <location>
        <begin position="215"/>
        <end position="303"/>
    </location>
</feature>
<dbReference type="Proteomes" id="UP000236161">
    <property type="component" value="Unassembled WGS sequence"/>
</dbReference>
<feature type="compositionally biased region" description="Low complexity" evidence="3">
    <location>
        <begin position="256"/>
        <end position="265"/>
    </location>
</feature>
<evidence type="ECO:0000256" key="1">
    <source>
        <dbReference type="ARBA" id="ARBA00023054"/>
    </source>
</evidence>
<dbReference type="InterPro" id="IPR040265">
    <property type="entry name" value="CHUP1/IPGA1-like"/>
</dbReference>
<evidence type="ECO:0000256" key="3">
    <source>
        <dbReference type="SAM" id="MobiDB-lite"/>
    </source>
</evidence>
<keyword evidence="1 2" id="KW-0175">Coiled coil</keyword>
<proteinExistence type="predicted"/>
<dbReference type="PANTHER" id="PTHR31342">
    <property type="entry name" value="PROTEIN CHUP1, CHLOROPLASTIC"/>
    <property type="match status" value="1"/>
</dbReference>
<dbReference type="OrthoDB" id="1922539at2759"/>
<evidence type="ECO:0000313" key="4">
    <source>
        <dbReference type="EMBL" id="PKA53760.1"/>
    </source>
</evidence>
<dbReference type="GO" id="GO:0072699">
    <property type="term" value="P:protein localization to cortical microtubule cytoskeleton"/>
    <property type="evidence" value="ECO:0007669"/>
    <property type="project" value="TreeGrafter"/>
</dbReference>
<evidence type="ECO:0000313" key="5">
    <source>
        <dbReference type="Proteomes" id="UP000236161"/>
    </source>
</evidence>
<protein>
    <submittedName>
        <fullName evidence="4">Protein CHUP1, chloroplastic</fullName>
    </submittedName>
</protein>
<accession>A0A2I0ADX6</accession>
<dbReference type="STRING" id="1088818.A0A2I0ADX6"/>
<organism evidence="4 5">
    <name type="scientific">Apostasia shenzhenica</name>
    <dbReference type="NCBI Taxonomy" id="1088818"/>
    <lineage>
        <taxon>Eukaryota</taxon>
        <taxon>Viridiplantae</taxon>
        <taxon>Streptophyta</taxon>
        <taxon>Embryophyta</taxon>
        <taxon>Tracheophyta</taxon>
        <taxon>Spermatophyta</taxon>
        <taxon>Magnoliopsida</taxon>
        <taxon>Liliopsida</taxon>
        <taxon>Asparagales</taxon>
        <taxon>Orchidaceae</taxon>
        <taxon>Apostasioideae</taxon>
        <taxon>Apostasia</taxon>
    </lineage>
</organism>
<evidence type="ECO:0000256" key="2">
    <source>
        <dbReference type="SAM" id="Coils"/>
    </source>
</evidence>
<feature type="region of interest" description="Disordered" evidence="3">
    <location>
        <begin position="315"/>
        <end position="341"/>
    </location>
</feature>
<feature type="coiled-coil region" evidence="2">
    <location>
        <begin position="70"/>
        <end position="166"/>
    </location>
</feature>
<keyword evidence="5" id="KW-1185">Reference proteome</keyword>
<gene>
    <name evidence="4" type="primary">CHUP1</name>
    <name evidence="4" type="ORF">AXF42_Ash020681</name>
</gene>
<dbReference type="GO" id="GO:0055028">
    <property type="term" value="C:cortical microtubule"/>
    <property type="evidence" value="ECO:0007669"/>
    <property type="project" value="TreeGrafter"/>
</dbReference>
<feature type="compositionally biased region" description="Low complexity" evidence="3">
    <location>
        <begin position="324"/>
        <end position="337"/>
    </location>
</feature>
<dbReference type="AlphaFoldDB" id="A0A2I0ADX6"/>
<feature type="compositionally biased region" description="Pro residues" evidence="3">
    <location>
        <begin position="277"/>
        <end position="289"/>
    </location>
</feature>
<name>A0A2I0ADX6_9ASPA</name>
<dbReference type="PANTHER" id="PTHR31342:SF18">
    <property type="entry name" value="OS01G0651932 PROTEIN"/>
    <property type="match status" value="1"/>
</dbReference>
<feature type="region of interest" description="Disordered" evidence="3">
    <location>
        <begin position="17"/>
        <end position="40"/>
    </location>
</feature>